<dbReference type="AlphaFoldDB" id="A0A183E298"/>
<evidence type="ECO:0000313" key="8">
    <source>
        <dbReference type="Proteomes" id="UP000271098"/>
    </source>
</evidence>
<dbReference type="InterPro" id="IPR004842">
    <property type="entry name" value="SLC12A_fam"/>
</dbReference>
<keyword evidence="2 5" id="KW-0812">Transmembrane</keyword>
<dbReference type="WBParaSite" id="GPUH_0001510901-mRNA-1">
    <property type="protein sequence ID" value="GPUH_0001510901-mRNA-1"/>
    <property type="gene ID" value="GPUH_0001510901"/>
</dbReference>
<reference evidence="9" key="1">
    <citation type="submission" date="2016-06" db="UniProtKB">
        <authorList>
            <consortium name="WormBaseParasite"/>
        </authorList>
    </citation>
    <scope>IDENTIFICATION</scope>
</reference>
<dbReference type="GO" id="GO:0045202">
    <property type="term" value="C:synapse"/>
    <property type="evidence" value="ECO:0007669"/>
    <property type="project" value="GOC"/>
</dbReference>
<feature type="transmembrane region" description="Helical" evidence="5">
    <location>
        <begin position="89"/>
        <end position="117"/>
    </location>
</feature>
<organism evidence="9">
    <name type="scientific">Gongylonema pulchrum</name>
    <dbReference type="NCBI Taxonomy" id="637853"/>
    <lineage>
        <taxon>Eukaryota</taxon>
        <taxon>Metazoa</taxon>
        <taxon>Ecdysozoa</taxon>
        <taxon>Nematoda</taxon>
        <taxon>Chromadorea</taxon>
        <taxon>Rhabditida</taxon>
        <taxon>Spirurina</taxon>
        <taxon>Spiruromorpha</taxon>
        <taxon>Spiruroidea</taxon>
        <taxon>Gongylonematidae</taxon>
        <taxon>Gongylonema</taxon>
    </lineage>
</organism>
<feature type="transmembrane region" description="Helical" evidence="5">
    <location>
        <begin position="39"/>
        <end position="68"/>
    </location>
</feature>
<feature type="domain" description="Amino acid permease/ SLC12A" evidence="6">
    <location>
        <begin position="5"/>
        <end position="65"/>
    </location>
</feature>
<dbReference type="GO" id="GO:0007268">
    <property type="term" value="P:chemical synaptic transmission"/>
    <property type="evidence" value="ECO:0007669"/>
    <property type="project" value="TreeGrafter"/>
</dbReference>
<protein>
    <submittedName>
        <fullName evidence="9">AA_permease domain-containing protein</fullName>
    </submittedName>
</protein>
<keyword evidence="3 5" id="KW-1133">Transmembrane helix</keyword>
<comment type="subcellular location">
    <subcellularLocation>
        <location evidence="1">Membrane</location>
        <topology evidence="1">Multi-pass membrane protein</topology>
    </subcellularLocation>
</comment>
<reference evidence="7 8" key="2">
    <citation type="submission" date="2018-11" db="EMBL/GenBank/DDBJ databases">
        <authorList>
            <consortium name="Pathogen Informatics"/>
        </authorList>
    </citation>
    <scope>NUCLEOTIDE SEQUENCE [LARGE SCALE GENOMIC DNA]</scope>
</reference>
<evidence type="ECO:0000256" key="4">
    <source>
        <dbReference type="ARBA" id="ARBA00023136"/>
    </source>
</evidence>
<evidence type="ECO:0000256" key="2">
    <source>
        <dbReference type="ARBA" id="ARBA00022692"/>
    </source>
</evidence>
<keyword evidence="8" id="KW-1185">Reference proteome</keyword>
<evidence type="ECO:0000256" key="5">
    <source>
        <dbReference type="SAM" id="Phobius"/>
    </source>
</evidence>
<dbReference type="Pfam" id="PF00324">
    <property type="entry name" value="AA_permease"/>
    <property type="match status" value="1"/>
</dbReference>
<evidence type="ECO:0000313" key="9">
    <source>
        <dbReference type="WBParaSite" id="GPUH_0001510901-mRNA-1"/>
    </source>
</evidence>
<evidence type="ECO:0000259" key="6">
    <source>
        <dbReference type="Pfam" id="PF00324"/>
    </source>
</evidence>
<dbReference type="OrthoDB" id="2020542at2759"/>
<evidence type="ECO:0000256" key="3">
    <source>
        <dbReference type="ARBA" id="ARBA00022989"/>
    </source>
</evidence>
<dbReference type="InterPro" id="IPR004841">
    <property type="entry name" value="AA-permease/SLC12A_dom"/>
</dbReference>
<dbReference type="EMBL" id="UYRT01082016">
    <property type="protein sequence ID" value="VDN25342.1"/>
    <property type="molecule type" value="Genomic_DNA"/>
</dbReference>
<dbReference type="GO" id="GO:0015379">
    <property type="term" value="F:potassium:chloride symporter activity"/>
    <property type="evidence" value="ECO:0007669"/>
    <property type="project" value="TreeGrafter"/>
</dbReference>
<name>A0A183E298_9BILA</name>
<evidence type="ECO:0000313" key="7">
    <source>
        <dbReference type="EMBL" id="VDN25342.1"/>
    </source>
</evidence>
<gene>
    <name evidence="7" type="ORF">GPUH_LOCUS15089</name>
</gene>
<sequence>MNVLQTFLTSISVSAIATNGVVESGGAYFMISRNLGPEFGSAVGILFYLANTVAAAMYLVGGVEILLVGSSFPFLSFRLMGWMSHNLRFYSTLLLLLEFAIVAMGVRFVQLFAPVIIFTTSVF</sequence>
<dbReference type="GO" id="GO:0055064">
    <property type="term" value="P:chloride ion homeostasis"/>
    <property type="evidence" value="ECO:0007669"/>
    <property type="project" value="TreeGrafter"/>
</dbReference>
<proteinExistence type="predicted"/>
<dbReference type="GO" id="GO:0006884">
    <property type="term" value="P:cell volume homeostasis"/>
    <property type="evidence" value="ECO:0007669"/>
    <property type="project" value="TreeGrafter"/>
</dbReference>
<dbReference type="GO" id="GO:0055075">
    <property type="term" value="P:potassium ion homeostasis"/>
    <property type="evidence" value="ECO:0007669"/>
    <property type="project" value="TreeGrafter"/>
</dbReference>
<dbReference type="GO" id="GO:0005886">
    <property type="term" value="C:plasma membrane"/>
    <property type="evidence" value="ECO:0007669"/>
    <property type="project" value="TreeGrafter"/>
</dbReference>
<dbReference type="PANTHER" id="PTHR11827">
    <property type="entry name" value="SOLUTE CARRIER FAMILY 12, CATION COTRANSPORTERS"/>
    <property type="match status" value="1"/>
</dbReference>
<dbReference type="Proteomes" id="UP000271098">
    <property type="component" value="Unassembled WGS sequence"/>
</dbReference>
<evidence type="ECO:0000256" key="1">
    <source>
        <dbReference type="ARBA" id="ARBA00004141"/>
    </source>
</evidence>
<accession>A0A183E298</accession>
<keyword evidence="4 5" id="KW-0472">Membrane</keyword>
<dbReference type="PANTHER" id="PTHR11827:SF53">
    <property type="entry name" value="K+_CL-COTRANSPORTER"/>
    <property type="match status" value="1"/>
</dbReference>
<dbReference type="GO" id="GO:1990573">
    <property type="term" value="P:potassium ion import across plasma membrane"/>
    <property type="evidence" value="ECO:0007669"/>
    <property type="project" value="TreeGrafter"/>
</dbReference>